<name>A0ABT1P9W2_9ACTN</name>
<dbReference type="Proteomes" id="UP001206206">
    <property type="component" value="Unassembled WGS sequence"/>
</dbReference>
<gene>
    <name evidence="1" type="ORF">NON19_08955</name>
</gene>
<comment type="caution">
    <text evidence="1">The sequence shown here is derived from an EMBL/GenBank/DDBJ whole genome shotgun (WGS) entry which is preliminary data.</text>
</comment>
<keyword evidence="2" id="KW-1185">Reference proteome</keyword>
<dbReference type="EMBL" id="JANFNH010000005">
    <property type="protein sequence ID" value="MCQ4042161.1"/>
    <property type="molecule type" value="Genomic_DNA"/>
</dbReference>
<organism evidence="1 2">
    <name type="scientific">Streptantibioticus rubrisoli</name>
    <dbReference type="NCBI Taxonomy" id="1387313"/>
    <lineage>
        <taxon>Bacteria</taxon>
        <taxon>Bacillati</taxon>
        <taxon>Actinomycetota</taxon>
        <taxon>Actinomycetes</taxon>
        <taxon>Kitasatosporales</taxon>
        <taxon>Streptomycetaceae</taxon>
        <taxon>Streptantibioticus</taxon>
    </lineage>
</organism>
<sequence>MSIQFLSTSQGNVLLGCVLLGCAVAAVIFGGADALAGCDIAPTEASSKGVTMTATTVRRRWVERLGPTEIDMTWPLREEAFRSGR</sequence>
<protein>
    <submittedName>
        <fullName evidence="1">Uncharacterized protein</fullName>
    </submittedName>
</protein>
<proteinExistence type="predicted"/>
<evidence type="ECO:0000313" key="2">
    <source>
        <dbReference type="Proteomes" id="UP001206206"/>
    </source>
</evidence>
<dbReference type="RefSeq" id="WP_255926152.1">
    <property type="nucleotide sequence ID" value="NZ_JANFNH010000005.1"/>
</dbReference>
<reference evidence="1 2" key="1">
    <citation type="submission" date="2022-06" db="EMBL/GenBank/DDBJ databases">
        <title>Draft genome sequence of type strain Streptomyces rubrisoli DSM 42083.</title>
        <authorList>
            <person name="Duangmal K."/>
            <person name="Klaysubun C."/>
        </authorList>
    </citation>
    <scope>NUCLEOTIDE SEQUENCE [LARGE SCALE GENOMIC DNA]</scope>
    <source>
        <strain evidence="1 2">DSM 42083</strain>
    </source>
</reference>
<accession>A0ABT1P9W2</accession>
<evidence type="ECO:0000313" key="1">
    <source>
        <dbReference type="EMBL" id="MCQ4042161.1"/>
    </source>
</evidence>